<keyword evidence="1" id="KW-0732">Signal</keyword>
<keyword evidence="3" id="KW-0378">Hydrolase</keyword>
<proteinExistence type="predicted"/>
<evidence type="ECO:0000259" key="2">
    <source>
        <dbReference type="Pfam" id="PF03372"/>
    </source>
</evidence>
<evidence type="ECO:0000313" key="3">
    <source>
        <dbReference type="EMBL" id="RZF61097.1"/>
    </source>
</evidence>
<protein>
    <submittedName>
        <fullName evidence="3">Endonuclease/exonuclease/phosphatase family protein</fullName>
    </submittedName>
</protein>
<keyword evidence="3" id="KW-0540">Nuclease</keyword>
<dbReference type="InterPro" id="IPR005135">
    <property type="entry name" value="Endo/exonuclease/phosphatase"/>
</dbReference>
<dbReference type="SUPFAM" id="SSF56219">
    <property type="entry name" value="DNase I-like"/>
    <property type="match status" value="1"/>
</dbReference>
<gene>
    <name evidence="3" type="ORF">EWE75_19435</name>
</gene>
<reference evidence="3 4" key="1">
    <citation type="submission" date="2019-02" db="EMBL/GenBank/DDBJ databases">
        <authorList>
            <person name="Li Y."/>
        </authorList>
    </citation>
    <scope>NUCLEOTIDE SEQUENCE [LARGE SCALE GENOMIC DNA]</scope>
    <source>
        <strain evidence="3 4">3-7</strain>
    </source>
</reference>
<sequence>MRMAWLTALTFGLISLLAPPPAQGQTLRVMTFNVRYPNPDDGANIWANRRNVFVQTVRKADPDLIGTQELFQSQGDDVVRALPRYRWFGRDRFGGHANEHMGIFYRTDRLRLIRHGDFWLSETPDTIGSLGWGATLPRMVNWGVFETRGKVRLRFLMVDTHFANRDDEDEPARRHSADLIAKRLPTLAGNLPIVLTADMNATPDSEPHKRLSAVLADVWQTAPSRAGPGGTFHDFTGKPRAMIDYIMVRGFKPIVAEVLTTHQGDRYPSDHFPIIADLVRDRAVR</sequence>
<name>A0A4Q6XWG9_9SPHN</name>
<accession>A0A4Q6XWG9</accession>
<keyword evidence="3" id="KW-0255">Endonuclease</keyword>
<dbReference type="AlphaFoldDB" id="A0A4Q6XWG9"/>
<dbReference type="GO" id="GO:0004519">
    <property type="term" value="F:endonuclease activity"/>
    <property type="evidence" value="ECO:0007669"/>
    <property type="project" value="UniProtKB-KW"/>
</dbReference>
<dbReference type="PANTHER" id="PTHR12121:SF36">
    <property type="entry name" value="ENDONUCLEASE_EXONUCLEASE_PHOSPHATASE DOMAIN-CONTAINING PROTEIN"/>
    <property type="match status" value="1"/>
</dbReference>
<feature type="signal peptide" evidence="1">
    <location>
        <begin position="1"/>
        <end position="24"/>
    </location>
</feature>
<dbReference type="CDD" id="cd09083">
    <property type="entry name" value="EEP-1"/>
    <property type="match status" value="1"/>
</dbReference>
<dbReference type="GO" id="GO:0000175">
    <property type="term" value="F:3'-5'-RNA exonuclease activity"/>
    <property type="evidence" value="ECO:0007669"/>
    <property type="project" value="TreeGrafter"/>
</dbReference>
<dbReference type="InterPro" id="IPR036691">
    <property type="entry name" value="Endo/exonu/phosph_ase_sf"/>
</dbReference>
<comment type="caution">
    <text evidence="3">The sequence shown here is derived from an EMBL/GenBank/DDBJ whole genome shotgun (WGS) entry which is preliminary data.</text>
</comment>
<dbReference type="OrthoDB" id="9793162at2"/>
<evidence type="ECO:0000313" key="4">
    <source>
        <dbReference type="Proteomes" id="UP000292085"/>
    </source>
</evidence>
<dbReference type="Proteomes" id="UP000292085">
    <property type="component" value="Unassembled WGS sequence"/>
</dbReference>
<dbReference type="EMBL" id="SGIS01000038">
    <property type="protein sequence ID" value="RZF61097.1"/>
    <property type="molecule type" value="Genomic_DNA"/>
</dbReference>
<dbReference type="InterPro" id="IPR050410">
    <property type="entry name" value="CCR4/nocturin_mRNA_transcr"/>
</dbReference>
<dbReference type="Gene3D" id="3.60.10.10">
    <property type="entry name" value="Endonuclease/exonuclease/phosphatase"/>
    <property type="match status" value="1"/>
</dbReference>
<evidence type="ECO:0000256" key="1">
    <source>
        <dbReference type="SAM" id="SignalP"/>
    </source>
</evidence>
<dbReference type="Pfam" id="PF03372">
    <property type="entry name" value="Exo_endo_phos"/>
    <property type="match status" value="1"/>
</dbReference>
<feature type="domain" description="Endonuclease/exonuclease/phosphatase" evidence="2">
    <location>
        <begin position="30"/>
        <end position="271"/>
    </location>
</feature>
<feature type="chain" id="PRO_5020294908" evidence="1">
    <location>
        <begin position="25"/>
        <end position="285"/>
    </location>
</feature>
<dbReference type="PANTHER" id="PTHR12121">
    <property type="entry name" value="CARBON CATABOLITE REPRESSOR PROTEIN 4"/>
    <property type="match status" value="1"/>
</dbReference>
<organism evidence="3 4">
    <name type="scientific">Sphingomonas populi</name>
    <dbReference type="NCBI Taxonomy" id="2484750"/>
    <lineage>
        <taxon>Bacteria</taxon>
        <taxon>Pseudomonadati</taxon>
        <taxon>Pseudomonadota</taxon>
        <taxon>Alphaproteobacteria</taxon>
        <taxon>Sphingomonadales</taxon>
        <taxon>Sphingomonadaceae</taxon>
        <taxon>Sphingomonas</taxon>
    </lineage>
</organism>
<keyword evidence="3" id="KW-0269">Exonuclease</keyword>
<keyword evidence="4" id="KW-1185">Reference proteome</keyword>